<organism evidence="8 9">
    <name type="scientific">Persephonella hydrogeniphila</name>
    <dbReference type="NCBI Taxonomy" id="198703"/>
    <lineage>
        <taxon>Bacteria</taxon>
        <taxon>Pseudomonadati</taxon>
        <taxon>Aquificota</taxon>
        <taxon>Aquificia</taxon>
        <taxon>Aquificales</taxon>
        <taxon>Hydrogenothermaceae</taxon>
        <taxon>Persephonella</taxon>
    </lineage>
</organism>
<dbReference type="FunFam" id="3.40.50.300:FF:000006">
    <property type="entry name" value="DNA-binding transcriptional regulator NtrC"/>
    <property type="match status" value="1"/>
</dbReference>
<dbReference type="RefSeq" id="WP_245844685.1">
    <property type="nucleotide sequence ID" value="NZ_OBEI01000001.1"/>
</dbReference>
<dbReference type="InterPro" id="IPR003593">
    <property type="entry name" value="AAA+_ATPase"/>
</dbReference>
<evidence type="ECO:0000259" key="7">
    <source>
        <dbReference type="PROSITE" id="PS50045"/>
    </source>
</evidence>
<dbReference type="Proteomes" id="UP000219036">
    <property type="component" value="Unassembled WGS sequence"/>
</dbReference>
<sequence>MRLSPRVPFNREIYIDCQKELVPVKAENLSLLGIKIKDNLDRCLEEEIVVILELENSVSLRGKVARDELKEHVIVFFEAPEVIASTVGKYLTVKIYQSGRCPFCHKIIENSEKYCKKCGMFFDYTKPEIVRFIRDFKVGKVFYELLVETSKELEENKEFIGVSQAIKQVFALIRKYATNDYPVLIVGETGTGKELTAKAIHERSKRADKPFVVVNCAAIPENLLEAELFGYEKGAFTDAHKRKIGKIEYANGGTLFLDEIGDMPMNMQAKLLRFLEDLSFSRIGGNETIYADVRIIAATNVDLEKAVEEGRFREDLFYRLNVLTIKIPPLRERKEDILPLAKYFLIKHSREVEKKIKGFTKKAEEKLINYPWPGNVRELINTIRKAVVLSEGEYITDKDLDIKEKNSTYTSYCFSTQSLNLKENIEKLEEDLLKQAFIVSKGNISKMAKLLGISRPKVYSLMEKHKIGEVHN</sequence>
<dbReference type="SUPFAM" id="SSF52540">
    <property type="entry name" value="P-loop containing nucleoside triphosphate hydrolases"/>
    <property type="match status" value="1"/>
</dbReference>
<keyword evidence="4 8" id="KW-0238">DNA-binding</keyword>
<feature type="domain" description="Sigma-54 factor interaction" evidence="7">
    <location>
        <begin position="159"/>
        <end position="388"/>
    </location>
</feature>
<protein>
    <submittedName>
        <fullName evidence="8">DNA-binding transcriptional response regulator, NtrC family, contains REC, AAA-type ATPase, and a Fis-type DNA-binding domains</fullName>
    </submittedName>
</protein>
<dbReference type="InterPro" id="IPR025944">
    <property type="entry name" value="Sigma_54_int_dom_CS"/>
</dbReference>
<evidence type="ECO:0000313" key="9">
    <source>
        <dbReference type="Proteomes" id="UP000219036"/>
    </source>
</evidence>
<keyword evidence="1" id="KW-0547">Nucleotide-binding</keyword>
<reference evidence="9" key="1">
    <citation type="submission" date="2017-09" db="EMBL/GenBank/DDBJ databases">
        <authorList>
            <person name="Varghese N."/>
            <person name="Submissions S."/>
        </authorList>
    </citation>
    <scope>NUCLEOTIDE SEQUENCE [LARGE SCALE GENOMIC DNA]</scope>
    <source>
        <strain evidence="9">DSM 15103</strain>
    </source>
</reference>
<dbReference type="PROSITE" id="PS00676">
    <property type="entry name" value="SIGMA54_INTERACT_2"/>
    <property type="match status" value="1"/>
</dbReference>
<dbReference type="GO" id="GO:0005524">
    <property type="term" value="F:ATP binding"/>
    <property type="evidence" value="ECO:0007669"/>
    <property type="project" value="UniProtKB-KW"/>
</dbReference>
<dbReference type="PANTHER" id="PTHR32071">
    <property type="entry name" value="TRANSCRIPTIONAL REGULATORY PROTEIN"/>
    <property type="match status" value="1"/>
</dbReference>
<dbReference type="PROSITE" id="PS50045">
    <property type="entry name" value="SIGMA54_INTERACT_4"/>
    <property type="match status" value="1"/>
</dbReference>
<name>A0A285N0X1_9AQUI</name>
<dbReference type="InterPro" id="IPR058031">
    <property type="entry name" value="AAA_lid_NorR"/>
</dbReference>
<dbReference type="InterPro" id="IPR002197">
    <property type="entry name" value="HTH_Fis"/>
</dbReference>
<evidence type="ECO:0000256" key="6">
    <source>
        <dbReference type="ARBA" id="ARBA00023163"/>
    </source>
</evidence>
<evidence type="ECO:0000256" key="5">
    <source>
        <dbReference type="ARBA" id="ARBA00023159"/>
    </source>
</evidence>
<dbReference type="SMART" id="SM00382">
    <property type="entry name" value="AAA"/>
    <property type="match status" value="1"/>
</dbReference>
<dbReference type="SUPFAM" id="SSF46689">
    <property type="entry name" value="Homeodomain-like"/>
    <property type="match status" value="1"/>
</dbReference>
<keyword evidence="6" id="KW-0804">Transcription</keyword>
<proteinExistence type="predicted"/>
<dbReference type="GO" id="GO:0006355">
    <property type="term" value="P:regulation of DNA-templated transcription"/>
    <property type="evidence" value="ECO:0007669"/>
    <property type="project" value="InterPro"/>
</dbReference>
<dbReference type="EMBL" id="OBEI01000001">
    <property type="protein sequence ID" value="SNZ02573.1"/>
    <property type="molecule type" value="Genomic_DNA"/>
</dbReference>
<dbReference type="Pfam" id="PF00158">
    <property type="entry name" value="Sigma54_activat"/>
    <property type="match status" value="1"/>
</dbReference>
<dbReference type="InterPro" id="IPR009057">
    <property type="entry name" value="Homeodomain-like_sf"/>
</dbReference>
<keyword evidence="3" id="KW-0805">Transcription regulation</keyword>
<dbReference type="AlphaFoldDB" id="A0A285N0X1"/>
<dbReference type="PROSITE" id="PS00688">
    <property type="entry name" value="SIGMA54_INTERACT_3"/>
    <property type="match status" value="1"/>
</dbReference>
<keyword evidence="9" id="KW-1185">Reference proteome</keyword>
<dbReference type="FunFam" id="1.10.8.60:FF:000014">
    <property type="entry name" value="DNA-binding transcriptional regulator NtrC"/>
    <property type="match status" value="1"/>
</dbReference>
<dbReference type="Gene3D" id="1.10.10.60">
    <property type="entry name" value="Homeodomain-like"/>
    <property type="match status" value="1"/>
</dbReference>
<keyword evidence="2" id="KW-0067">ATP-binding</keyword>
<dbReference type="GO" id="GO:0043565">
    <property type="term" value="F:sequence-specific DNA binding"/>
    <property type="evidence" value="ECO:0007669"/>
    <property type="project" value="InterPro"/>
</dbReference>
<gene>
    <name evidence="8" type="ORF">SAMN06265182_0154</name>
</gene>
<evidence type="ECO:0000256" key="3">
    <source>
        <dbReference type="ARBA" id="ARBA00023015"/>
    </source>
</evidence>
<dbReference type="InterPro" id="IPR027417">
    <property type="entry name" value="P-loop_NTPase"/>
</dbReference>
<dbReference type="Gene3D" id="1.10.8.60">
    <property type="match status" value="1"/>
</dbReference>
<dbReference type="CDD" id="cd00009">
    <property type="entry name" value="AAA"/>
    <property type="match status" value="1"/>
</dbReference>
<keyword evidence="5" id="KW-0010">Activator</keyword>
<dbReference type="InterPro" id="IPR025943">
    <property type="entry name" value="Sigma_54_int_dom_ATP-bd_2"/>
</dbReference>
<dbReference type="Pfam" id="PF02954">
    <property type="entry name" value="HTH_8"/>
    <property type="match status" value="1"/>
</dbReference>
<dbReference type="PANTHER" id="PTHR32071:SF113">
    <property type="entry name" value="ALGINATE BIOSYNTHESIS TRANSCRIPTIONAL REGULATORY PROTEIN ALGB"/>
    <property type="match status" value="1"/>
</dbReference>
<evidence type="ECO:0000313" key="8">
    <source>
        <dbReference type="EMBL" id="SNZ02573.1"/>
    </source>
</evidence>
<dbReference type="Pfam" id="PF25601">
    <property type="entry name" value="AAA_lid_14"/>
    <property type="match status" value="1"/>
</dbReference>
<evidence type="ECO:0000256" key="1">
    <source>
        <dbReference type="ARBA" id="ARBA00022741"/>
    </source>
</evidence>
<evidence type="ECO:0000256" key="2">
    <source>
        <dbReference type="ARBA" id="ARBA00022840"/>
    </source>
</evidence>
<evidence type="ECO:0000256" key="4">
    <source>
        <dbReference type="ARBA" id="ARBA00023125"/>
    </source>
</evidence>
<dbReference type="InterPro" id="IPR002078">
    <property type="entry name" value="Sigma_54_int"/>
</dbReference>
<dbReference type="Gene3D" id="3.40.50.300">
    <property type="entry name" value="P-loop containing nucleotide triphosphate hydrolases"/>
    <property type="match status" value="1"/>
</dbReference>
<accession>A0A285N0X1</accession>